<reference evidence="2" key="1">
    <citation type="submission" date="2022-01" db="EMBL/GenBank/DDBJ databases">
        <authorList>
            <person name="King R."/>
        </authorList>
    </citation>
    <scope>NUCLEOTIDE SEQUENCE</scope>
</reference>
<keyword evidence="1" id="KW-0732">Signal</keyword>
<dbReference type="Proteomes" id="UP001152798">
    <property type="component" value="Chromosome 5"/>
</dbReference>
<evidence type="ECO:0000256" key="1">
    <source>
        <dbReference type="SAM" id="SignalP"/>
    </source>
</evidence>
<organism evidence="2 3">
    <name type="scientific">Nezara viridula</name>
    <name type="common">Southern green stink bug</name>
    <name type="synonym">Cimex viridulus</name>
    <dbReference type="NCBI Taxonomy" id="85310"/>
    <lineage>
        <taxon>Eukaryota</taxon>
        <taxon>Metazoa</taxon>
        <taxon>Ecdysozoa</taxon>
        <taxon>Arthropoda</taxon>
        <taxon>Hexapoda</taxon>
        <taxon>Insecta</taxon>
        <taxon>Pterygota</taxon>
        <taxon>Neoptera</taxon>
        <taxon>Paraneoptera</taxon>
        <taxon>Hemiptera</taxon>
        <taxon>Heteroptera</taxon>
        <taxon>Panheteroptera</taxon>
        <taxon>Pentatomomorpha</taxon>
        <taxon>Pentatomoidea</taxon>
        <taxon>Pentatomidae</taxon>
        <taxon>Pentatominae</taxon>
        <taxon>Nezara</taxon>
    </lineage>
</organism>
<gene>
    <name evidence="2" type="ORF">NEZAVI_LOCUS11581</name>
</gene>
<feature type="chain" id="PRO_5040224526" description="Neuropeptide" evidence="1">
    <location>
        <begin position="23"/>
        <end position="100"/>
    </location>
</feature>
<keyword evidence="3" id="KW-1185">Reference proteome</keyword>
<sequence>MRISSILLLSLVVTVCLCKGAAIEEDIDSHKTVEKVEPFPANGQLSVLNQRKKRGVVEPKSSVEPFPANGQLSVLHQRKNRGVFEPKSSVDPIQNNHQLS</sequence>
<dbReference type="EMBL" id="OV725081">
    <property type="protein sequence ID" value="CAH1402863.1"/>
    <property type="molecule type" value="Genomic_DNA"/>
</dbReference>
<proteinExistence type="predicted"/>
<evidence type="ECO:0000313" key="3">
    <source>
        <dbReference type="Proteomes" id="UP001152798"/>
    </source>
</evidence>
<name>A0A9P0MPW1_NEZVI</name>
<feature type="signal peptide" evidence="1">
    <location>
        <begin position="1"/>
        <end position="22"/>
    </location>
</feature>
<protein>
    <recommendedName>
        <fullName evidence="4">Neuropeptide</fullName>
    </recommendedName>
</protein>
<evidence type="ECO:0008006" key="4">
    <source>
        <dbReference type="Google" id="ProtNLM"/>
    </source>
</evidence>
<accession>A0A9P0MPW1</accession>
<dbReference type="AlphaFoldDB" id="A0A9P0MPW1"/>
<evidence type="ECO:0000313" key="2">
    <source>
        <dbReference type="EMBL" id="CAH1402863.1"/>
    </source>
</evidence>